<dbReference type="SMART" id="SM00065">
    <property type="entry name" value="GAF"/>
    <property type="match status" value="1"/>
</dbReference>
<feature type="compositionally biased region" description="Basic residues" evidence="1">
    <location>
        <begin position="524"/>
        <end position="533"/>
    </location>
</feature>
<dbReference type="PANTHER" id="PTHR43155:SF2">
    <property type="entry name" value="CYCLIC DI-GMP PHOSPHODIESTERASE PA4108"/>
    <property type="match status" value="1"/>
</dbReference>
<organism evidence="4">
    <name type="scientific">marine sediment metagenome</name>
    <dbReference type="NCBI Taxonomy" id="412755"/>
    <lineage>
        <taxon>unclassified sequences</taxon>
        <taxon>metagenomes</taxon>
        <taxon>ecological metagenomes</taxon>
    </lineage>
</organism>
<dbReference type="Pfam" id="PF13487">
    <property type="entry name" value="HD_5"/>
    <property type="match status" value="1"/>
</dbReference>
<gene>
    <name evidence="4" type="ORF">LCGC14_1070950</name>
</gene>
<reference evidence="4" key="1">
    <citation type="journal article" date="2015" name="Nature">
        <title>Complex archaea that bridge the gap between prokaryotes and eukaryotes.</title>
        <authorList>
            <person name="Spang A."/>
            <person name="Saw J.H."/>
            <person name="Jorgensen S.L."/>
            <person name="Zaremba-Niedzwiedzka K."/>
            <person name="Martijn J."/>
            <person name="Lind A.E."/>
            <person name="van Eijk R."/>
            <person name="Schleper C."/>
            <person name="Guy L."/>
            <person name="Ettema T.J."/>
        </authorList>
    </citation>
    <scope>NUCLEOTIDE SEQUENCE</scope>
</reference>
<dbReference type="SUPFAM" id="SSF109604">
    <property type="entry name" value="HD-domain/PDEase-like"/>
    <property type="match status" value="1"/>
</dbReference>
<comment type="caution">
    <text evidence="4">The sequence shown here is derived from an EMBL/GenBank/DDBJ whole genome shotgun (WGS) entry which is preliminary data.</text>
</comment>
<dbReference type="InterPro" id="IPR008984">
    <property type="entry name" value="SMAD_FHA_dom_sf"/>
</dbReference>
<feature type="domain" description="FHA" evidence="2">
    <location>
        <begin position="22"/>
        <end position="71"/>
    </location>
</feature>
<dbReference type="InterPro" id="IPR003018">
    <property type="entry name" value="GAF"/>
</dbReference>
<dbReference type="PROSITE" id="PS50006">
    <property type="entry name" value="FHA_DOMAIN"/>
    <property type="match status" value="1"/>
</dbReference>
<feature type="domain" description="HD-GYP" evidence="3">
    <location>
        <begin position="314"/>
        <end position="509"/>
    </location>
</feature>
<dbReference type="InterPro" id="IPR029016">
    <property type="entry name" value="GAF-like_dom_sf"/>
</dbReference>
<protein>
    <recommendedName>
        <fullName evidence="5">HD-GYP domain-containing protein</fullName>
    </recommendedName>
</protein>
<dbReference type="SMART" id="SM00471">
    <property type="entry name" value="HDc"/>
    <property type="match status" value="1"/>
</dbReference>
<dbReference type="CDD" id="cd00060">
    <property type="entry name" value="FHA"/>
    <property type="match status" value="1"/>
</dbReference>
<dbReference type="Pfam" id="PF13185">
    <property type="entry name" value="GAF_2"/>
    <property type="match status" value="1"/>
</dbReference>
<sequence length="533" mass="59070">MKLFCVEGPDKDTLWDLSGARTVLGRDSVCDIIIDDSKLSRIHAEIIVEGGISIFHDKKSMNGSFINENKVTRQILASGDEIRIGDTKIQVRDDHAAADVKFQDGDPLVTSTIPLGKLSDQIEEAVASSKTIVEKSSKSAREEHVTTDRLLKNLETIYEVGNSINSIQTLDELLNQIAEKLLSVFADVQRVCILLKGKGKEFEPKYIKSRPDIPAGSFQISRSILNKSVKEEVCILANDAAQDDRFSGAESIMTMNLRSVMCAPLVYQGEVLGVIYLDNREKPNCFDENDVALLSAMANQSAVAIDNSHLYDDLQKAYHEAILALLNTVEAKDPYTRGHSQRTSRYAFGVAQEMGLDEEECKRIKTAAELHDIGKIGVRERIIDKESALSTVEFHSIQAHVLTGENILKPIEYLSFVLPMVRGHHEHYGGTGYPDGLKGEKIPLGARILGVADAFDAMTTQRPYNKPVAFKDAMKKLKAQKGKQFDADVVEALDHFLKQSYSVTPEEIQLPKTHTGLDPSTEKKSKKKGTQKK</sequence>
<dbReference type="AlphaFoldDB" id="A0A0F9MN43"/>
<dbReference type="InterPro" id="IPR003607">
    <property type="entry name" value="HD/PDEase_dom"/>
</dbReference>
<evidence type="ECO:0000256" key="1">
    <source>
        <dbReference type="SAM" id="MobiDB-lite"/>
    </source>
</evidence>
<evidence type="ECO:0008006" key="5">
    <source>
        <dbReference type="Google" id="ProtNLM"/>
    </source>
</evidence>
<dbReference type="SMART" id="SM00240">
    <property type="entry name" value="FHA"/>
    <property type="match status" value="1"/>
</dbReference>
<dbReference type="SUPFAM" id="SSF55781">
    <property type="entry name" value="GAF domain-like"/>
    <property type="match status" value="1"/>
</dbReference>
<dbReference type="InterPro" id="IPR037522">
    <property type="entry name" value="HD_GYP_dom"/>
</dbReference>
<dbReference type="PROSITE" id="PS51832">
    <property type="entry name" value="HD_GYP"/>
    <property type="match status" value="1"/>
</dbReference>
<dbReference type="Gene3D" id="1.10.3210.10">
    <property type="entry name" value="Hypothetical protein af1432"/>
    <property type="match status" value="1"/>
</dbReference>
<dbReference type="Gene3D" id="2.60.200.20">
    <property type="match status" value="1"/>
</dbReference>
<proteinExistence type="predicted"/>
<name>A0A0F9MN43_9ZZZZ</name>
<accession>A0A0F9MN43</accession>
<dbReference type="InterPro" id="IPR000253">
    <property type="entry name" value="FHA_dom"/>
</dbReference>
<dbReference type="Gene3D" id="3.30.450.40">
    <property type="match status" value="1"/>
</dbReference>
<dbReference type="SUPFAM" id="SSF49879">
    <property type="entry name" value="SMAD/FHA domain"/>
    <property type="match status" value="1"/>
</dbReference>
<dbReference type="PANTHER" id="PTHR43155">
    <property type="entry name" value="CYCLIC DI-GMP PHOSPHODIESTERASE PA4108-RELATED"/>
    <property type="match status" value="1"/>
</dbReference>
<evidence type="ECO:0000259" key="2">
    <source>
        <dbReference type="PROSITE" id="PS50006"/>
    </source>
</evidence>
<dbReference type="Pfam" id="PF00498">
    <property type="entry name" value="FHA"/>
    <property type="match status" value="1"/>
</dbReference>
<feature type="region of interest" description="Disordered" evidence="1">
    <location>
        <begin position="507"/>
        <end position="533"/>
    </location>
</feature>
<dbReference type="CDD" id="cd00077">
    <property type="entry name" value="HDc"/>
    <property type="match status" value="1"/>
</dbReference>
<evidence type="ECO:0000259" key="3">
    <source>
        <dbReference type="PROSITE" id="PS51832"/>
    </source>
</evidence>
<evidence type="ECO:0000313" key="4">
    <source>
        <dbReference type="EMBL" id="KKN07059.1"/>
    </source>
</evidence>
<dbReference type="EMBL" id="LAZR01004611">
    <property type="protein sequence ID" value="KKN07059.1"/>
    <property type="molecule type" value="Genomic_DNA"/>
</dbReference>